<dbReference type="SUPFAM" id="SSF54736">
    <property type="entry name" value="ClpS-like"/>
    <property type="match status" value="1"/>
</dbReference>
<dbReference type="PANTHER" id="PTHR45987:SF4">
    <property type="entry name" value="LARGE RIBOSOMAL SUBUNIT PROTEIN BL12M"/>
    <property type="match status" value="1"/>
</dbReference>
<evidence type="ECO:0000256" key="2">
    <source>
        <dbReference type="ARBA" id="ARBA00022980"/>
    </source>
</evidence>
<feature type="compositionally biased region" description="Basic and acidic residues" evidence="4">
    <location>
        <begin position="126"/>
        <end position="140"/>
    </location>
</feature>
<dbReference type="GO" id="GO:0003729">
    <property type="term" value="F:mRNA binding"/>
    <property type="evidence" value="ECO:0007669"/>
    <property type="project" value="TreeGrafter"/>
</dbReference>
<evidence type="ECO:0000256" key="4">
    <source>
        <dbReference type="SAM" id="MobiDB-lite"/>
    </source>
</evidence>
<dbReference type="PANTHER" id="PTHR45987">
    <property type="entry name" value="39S RIBOSOMAL PROTEIN L12"/>
    <property type="match status" value="1"/>
</dbReference>
<dbReference type="Gene3D" id="3.30.1390.10">
    <property type="match status" value="1"/>
</dbReference>
<keyword evidence="2" id="KW-0689">Ribosomal protein</keyword>
<dbReference type="EMBL" id="HBJA01142646">
    <property type="protein sequence ID" value="CAE0837823.1"/>
    <property type="molecule type" value="Transcribed_RNA"/>
</dbReference>
<feature type="domain" description="Large ribosomal subunit protein bL12 C-terminal" evidence="5">
    <location>
        <begin position="141"/>
        <end position="207"/>
    </location>
</feature>
<dbReference type="HAMAP" id="MF_00368">
    <property type="entry name" value="Ribosomal_bL12"/>
    <property type="match status" value="1"/>
</dbReference>
<evidence type="ECO:0000313" key="6">
    <source>
        <dbReference type="EMBL" id="CAE0837823.1"/>
    </source>
</evidence>
<dbReference type="InterPro" id="IPR014719">
    <property type="entry name" value="Ribosomal_bL12_C/ClpS-like"/>
</dbReference>
<comment type="similarity">
    <text evidence="1">Belongs to the bacterial ribosomal protein bL12 family.</text>
</comment>
<dbReference type="AlphaFoldDB" id="A0A7S4GI71"/>
<dbReference type="Pfam" id="PF00542">
    <property type="entry name" value="Ribosomal_L12"/>
    <property type="match status" value="1"/>
</dbReference>
<reference evidence="6" key="1">
    <citation type="submission" date="2021-01" db="EMBL/GenBank/DDBJ databases">
        <authorList>
            <person name="Corre E."/>
            <person name="Pelletier E."/>
            <person name="Niang G."/>
            <person name="Scheremetjew M."/>
            <person name="Finn R."/>
            <person name="Kale V."/>
            <person name="Holt S."/>
            <person name="Cochrane G."/>
            <person name="Meng A."/>
            <person name="Brown T."/>
            <person name="Cohen L."/>
        </authorList>
    </citation>
    <scope>NUCLEOTIDE SEQUENCE</scope>
    <source>
        <strain evidence="6">CCMP1594</strain>
    </source>
</reference>
<dbReference type="CDD" id="cd00387">
    <property type="entry name" value="Ribosomal_L7_L12"/>
    <property type="match status" value="1"/>
</dbReference>
<keyword evidence="3" id="KW-0687">Ribonucleoprotein</keyword>
<dbReference type="GO" id="GO:0003735">
    <property type="term" value="F:structural constituent of ribosome"/>
    <property type="evidence" value="ECO:0007669"/>
    <property type="project" value="InterPro"/>
</dbReference>
<accession>A0A7S4GI71</accession>
<dbReference type="FunFam" id="3.30.1390.10:FF:000001">
    <property type="entry name" value="50S ribosomal protein L7/L12"/>
    <property type="match status" value="1"/>
</dbReference>
<evidence type="ECO:0000256" key="3">
    <source>
        <dbReference type="ARBA" id="ARBA00023274"/>
    </source>
</evidence>
<name>A0A7S4GI71_9EUGL</name>
<protein>
    <recommendedName>
        <fullName evidence="5">Large ribosomal subunit protein bL12 C-terminal domain-containing protein</fullName>
    </recommendedName>
</protein>
<feature type="region of interest" description="Disordered" evidence="4">
    <location>
        <begin position="116"/>
        <end position="140"/>
    </location>
</feature>
<sequence length="208" mass="22680">MRTRIGSCLRSQWCRHLQQNNLLSARYRQADLLFSPSSCNYSTIPTLKEESAEAATVSVPAPQASEKVRKLAEEILALNLIEAKDLADALKDGLGIPKDQPMGMPMGMPMMAAAAAPAAAAPAEEEAPKEAEPEEPEKTEFDLKLEKFDEANKIKIIKEIRSATNLPLKEAKDVLDKCPSTIKKKVPKEEAEKIKAAIEALGGVVKMV</sequence>
<gene>
    <name evidence="6" type="ORF">EGYM00163_LOCUS49195</name>
</gene>
<evidence type="ECO:0000256" key="1">
    <source>
        <dbReference type="ARBA" id="ARBA00007197"/>
    </source>
</evidence>
<dbReference type="GO" id="GO:0006412">
    <property type="term" value="P:translation"/>
    <property type="evidence" value="ECO:0007669"/>
    <property type="project" value="InterPro"/>
</dbReference>
<proteinExistence type="inferred from homology"/>
<dbReference type="GO" id="GO:1990904">
    <property type="term" value="C:ribonucleoprotein complex"/>
    <property type="evidence" value="ECO:0007669"/>
    <property type="project" value="UniProtKB-KW"/>
</dbReference>
<dbReference type="InterPro" id="IPR000206">
    <property type="entry name" value="Ribosomal_bL12"/>
</dbReference>
<organism evidence="6">
    <name type="scientific">Eutreptiella gymnastica</name>
    <dbReference type="NCBI Taxonomy" id="73025"/>
    <lineage>
        <taxon>Eukaryota</taxon>
        <taxon>Discoba</taxon>
        <taxon>Euglenozoa</taxon>
        <taxon>Euglenida</taxon>
        <taxon>Spirocuta</taxon>
        <taxon>Euglenophyceae</taxon>
        <taxon>Eutreptiales</taxon>
        <taxon>Eutreptiaceae</taxon>
        <taxon>Eutreptiella</taxon>
    </lineage>
</organism>
<evidence type="ECO:0000259" key="5">
    <source>
        <dbReference type="Pfam" id="PF00542"/>
    </source>
</evidence>
<dbReference type="GO" id="GO:0005840">
    <property type="term" value="C:ribosome"/>
    <property type="evidence" value="ECO:0007669"/>
    <property type="project" value="UniProtKB-KW"/>
</dbReference>
<dbReference type="InterPro" id="IPR013823">
    <property type="entry name" value="Ribosomal_bL12_C"/>
</dbReference>